<dbReference type="EMBL" id="NIRT01000017">
    <property type="protein sequence ID" value="PYD66017.1"/>
    <property type="molecule type" value="Genomic_DNA"/>
</dbReference>
<keyword evidence="1" id="KW-0378">Hydrolase</keyword>
<evidence type="ECO:0000256" key="2">
    <source>
        <dbReference type="SAM" id="MobiDB-lite"/>
    </source>
</evidence>
<dbReference type="InterPro" id="IPR026875">
    <property type="entry name" value="PHydrolase_assoc_dom"/>
</dbReference>
<dbReference type="Pfam" id="PF13286">
    <property type="entry name" value="HD_assoc"/>
    <property type="match status" value="1"/>
</dbReference>
<evidence type="ECO:0000256" key="1">
    <source>
        <dbReference type="ARBA" id="ARBA00022801"/>
    </source>
</evidence>
<proteinExistence type="predicted"/>
<evidence type="ECO:0000313" key="4">
    <source>
        <dbReference type="EMBL" id="PYD66017.1"/>
    </source>
</evidence>
<protein>
    <recommendedName>
        <fullName evidence="3">Phosphohydrolase-associated domain-containing protein</fullName>
    </recommendedName>
</protein>
<gene>
    <name evidence="4" type="ORF">CDI09_10460</name>
</gene>
<dbReference type="SUPFAM" id="SSF109604">
    <property type="entry name" value="HD-domain/PDEase-like"/>
    <property type="match status" value="1"/>
</dbReference>
<name>A0ABX5PCS7_9PROT</name>
<comment type="caution">
    <text evidence="4">The sequence shown here is derived from an EMBL/GenBank/DDBJ whole genome shotgun (WGS) entry which is preliminary data.</text>
</comment>
<evidence type="ECO:0000313" key="5">
    <source>
        <dbReference type="Proteomes" id="UP000247512"/>
    </source>
</evidence>
<keyword evidence="5" id="KW-1185">Reference proteome</keyword>
<accession>A0ABX5PCS7</accession>
<dbReference type="RefSeq" id="WP_078526522.1">
    <property type="nucleotide sequence ID" value="NZ_CP019875.1"/>
</dbReference>
<organism evidence="4 5">
    <name type="scientific">Komagataeibacter nataicola</name>
    <dbReference type="NCBI Taxonomy" id="265960"/>
    <lineage>
        <taxon>Bacteria</taxon>
        <taxon>Pseudomonadati</taxon>
        <taxon>Pseudomonadota</taxon>
        <taxon>Alphaproteobacteria</taxon>
        <taxon>Acetobacterales</taxon>
        <taxon>Acetobacteraceae</taxon>
        <taxon>Komagataeibacter</taxon>
    </lineage>
</organism>
<evidence type="ECO:0000259" key="3">
    <source>
        <dbReference type="Pfam" id="PF13286"/>
    </source>
</evidence>
<dbReference type="Proteomes" id="UP000247512">
    <property type="component" value="Unassembled WGS sequence"/>
</dbReference>
<dbReference type="Gene3D" id="1.10.3210.10">
    <property type="entry name" value="Hypothetical protein af1432"/>
    <property type="match status" value="1"/>
</dbReference>
<sequence>MSTAPYAVQTATARGRLHPEAEAPIRSPWQRNLARLAPRSADDIRHAGRPAVACSPAMDEANLAIRHFPYARPYRRWRINRMARKARLTVESIFTILGTDKTLLPDGASAPALAARARDDMAGACRVVADYTAGMTDRCAMEKYRRLTDLSSPG</sequence>
<reference evidence="4 5" key="1">
    <citation type="submission" date="2017-06" db="EMBL/GenBank/DDBJ databases">
        <title>A draft genome sequence of Komagataeibacter nataicola LMG 1536.</title>
        <authorList>
            <person name="Skraban J."/>
            <person name="Cleenwerck I."/>
            <person name="Vandamme P."/>
            <person name="Trcek J."/>
        </authorList>
    </citation>
    <scope>NUCLEOTIDE SEQUENCE [LARGE SCALE GENOMIC DNA]</scope>
    <source>
        <strain evidence="4 5">LMG 1536</strain>
    </source>
</reference>
<feature type="region of interest" description="Disordered" evidence="2">
    <location>
        <begin position="1"/>
        <end position="24"/>
    </location>
</feature>
<feature type="domain" description="Phosphohydrolase-associated" evidence="3">
    <location>
        <begin position="52"/>
        <end position="146"/>
    </location>
</feature>